<evidence type="ECO:0000313" key="3">
    <source>
        <dbReference type="EMBL" id="MDW5596499.1"/>
    </source>
</evidence>
<organism evidence="3 4">
    <name type="scientific">Conexibacter stalactiti</name>
    <dbReference type="NCBI Taxonomy" id="1940611"/>
    <lineage>
        <taxon>Bacteria</taxon>
        <taxon>Bacillati</taxon>
        <taxon>Actinomycetota</taxon>
        <taxon>Thermoleophilia</taxon>
        <taxon>Solirubrobacterales</taxon>
        <taxon>Conexibacteraceae</taxon>
        <taxon>Conexibacter</taxon>
    </lineage>
</organism>
<reference evidence="4" key="1">
    <citation type="submission" date="2023-07" db="EMBL/GenBank/DDBJ databases">
        <title>Conexibacter stalactiti sp. nov., isolated from stalactites in a lava cave and emended description of the genus Conexibacter.</title>
        <authorList>
            <person name="Lee S.D."/>
        </authorList>
    </citation>
    <scope>NUCLEOTIDE SEQUENCE [LARGE SCALE GENOMIC DNA]</scope>
    <source>
        <strain evidence="4">KCTC 39840</strain>
    </source>
</reference>
<keyword evidence="4" id="KW-1185">Reference proteome</keyword>
<dbReference type="PANTHER" id="PTHR31157">
    <property type="entry name" value="SCP DOMAIN-CONTAINING PROTEIN"/>
    <property type="match status" value="1"/>
</dbReference>
<comment type="caution">
    <text evidence="3">The sequence shown here is derived from an EMBL/GenBank/DDBJ whole genome shotgun (WGS) entry which is preliminary data.</text>
</comment>
<dbReference type="InterPro" id="IPR014044">
    <property type="entry name" value="CAP_dom"/>
</dbReference>
<proteinExistence type="predicted"/>
<feature type="chain" id="PRO_5047337367" evidence="1">
    <location>
        <begin position="25"/>
        <end position="193"/>
    </location>
</feature>
<sequence>MRHRLFTRVVVLVLASYVALPAAAHGAGRAKSSTAACASAQVEVVTTTVAKAADATLCLLNRERSARNLKPLRINPKLTRAALAHSRNMVEQRFFEHDSPDGRTPFQRMLSTQYVPKGATWTLGENIGWGTLALAQPAALVKAWMDSPGHRQNILNGRFREIGIGIAVGVPLRDSSLSGQPGATYTTDFGFHG</sequence>
<dbReference type="RefSeq" id="WP_318598897.1">
    <property type="nucleotide sequence ID" value="NZ_JAWSTH010000057.1"/>
</dbReference>
<evidence type="ECO:0000313" key="4">
    <source>
        <dbReference type="Proteomes" id="UP001284601"/>
    </source>
</evidence>
<feature type="signal peptide" evidence="1">
    <location>
        <begin position="1"/>
        <end position="24"/>
    </location>
</feature>
<dbReference type="PANTHER" id="PTHR31157:SF1">
    <property type="entry name" value="SCP DOMAIN-CONTAINING PROTEIN"/>
    <property type="match status" value="1"/>
</dbReference>
<dbReference type="EMBL" id="JAWSTH010000057">
    <property type="protein sequence ID" value="MDW5596499.1"/>
    <property type="molecule type" value="Genomic_DNA"/>
</dbReference>
<feature type="domain" description="SCP" evidence="2">
    <location>
        <begin position="59"/>
        <end position="168"/>
    </location>
</feature>
<dbReference type="InterPro" id="IPR035940">
    <property type="entry name" value="CAP_sf"/>
</dbReference>
<dbReference type="Gene3D" id="3.40.33.10">
    <property type="entry name" value="CAP"/>
    <property type="match status" value="1"/>
</dbReference>
<dbReference type="Proteomes" id="UP001284601">
    <property type="component" value="Unassembled WGS sequence"/>
</dbReference>
<gene>
    <name evidence="3" type="ORF">R7226_19285</name>
</gene>
<evidence type="ECO:0000256" key="1">
    <source>
        <dbReference type="SAM" id="SignalP"/>
    </source>
</evidence>
<accession>A0ABU4HTI1</accession>
<evidence type="ECO:0000259" key="2">
    <source>
        <dbReference type="Pfam" id="PF00188"/>
    </source>
</evidence>
<dbReference type="CDD" id="cd05379">
    <property type="entry name" value="CAP_bacterial"/>
    <property type="match status" value="1"/>
</dbReference>
<keyword evidence="1" id="KW-0732">Signal</keyword>
<dbReference type="Pfam" id="PF00188">
    <property type="entry name" value="CAP"/>
    <property type="match status" value="1"/>
</dbReference>
<protein>
    <submittedName>
        <fullName evidence="3">CAP domain-containing protein</fullName>
    </submittedName>
</protein>
<dbReference type="SUPFAM" id="SSF55797">
    <property type="entry name" value="PR-1-like"/>
    <property type="match status" value="1"/>
</dbReference>
<name>A0ABU4HTI1_9ACTN</name>